<accession>A0A8S3K432</accession>
<feature type="non-terminal residue" evidence="1">
    <location>
        <position position="1"/>
    </location>
</feature>
<dbReference type="EMBL" id="CAJOBJ010376331">
    <property type="protein sequence ID" value="CAF5225666.1"/>
    <property type="molecule type" value="Genomic_DNA"/>
</dbReference>
<proteinExistence type="predicted"/>
<gene>
    <name evidence="1" type="ORF">GIL414_LOCUS86719</name>
</gene>
<organism evidence="1 2">
    <name type="scientific">Rotaria magnacalcarata</name>
    <dbReference type="NCBI Taxonomy" id="392030"/>
    <lineage>
        <taxon>Eukaryota</taxon>
        <taxon>Metazoa</taxon>
        <taxon>Spiralia</taxon>
        <taxon>Gnathifera</taxon>
        <taxon>Rotifera</taxon>
        <taxon>Eurotatoria</taxon>
        <taxon>Bdelloidea</taxon>
        <taxon>Philodinida</taxon>
        <taxon>Philodinidae</taxon>
        <taxon>Rotaria</taxon>
    </lineage>
</organism>
<comment type="caution">
    <text evidence="1">The sequence shown here is derived from an EMBL/GenBank/DDBJ whole genome shotgun (WGS) entry which is preliminary data.</text>
</comment>
<protein>
    <submittedName>
        <fullName evidence="1">Uncharacterized protein</fullName>
    </submittedName>
</protein>
<dbReference type="Proteomes" id="UP000681720">
    <property type="component" value="Unassembled WGS sequence"/>
</dbReference>
<evidence type="ECO:0000313" key="2">
    <source>
        <dbReference type="Proteomes" id="UP000681720"/>
    </source>
</evidence>
<reference evidence="1" key="1">
    <citation type="submission" date="2021-02" db="EMBL/GenBank/DDBJ databases">
        <authorList>
            <person name="Nowell W R."/>
        </authorList>
    </citation>
    <scope>NUCLEOTIDE SEQUENCE</scope>
</reference>
<dbReference type="AlphaFoldDB" id="A0A8S3K432"/>
<name>A0A8S3K432_9BILA</name>
<evidence type="ECO:0000313" key="1">
    <source>
        <dbReference type="EMBL" id="CAF5225666.1"/>
    </source>
</evidence>
<sequence length="35" mass="4013">PFHDDNRLWLPPCKNPPVPPTGLQDPPNCCQIVFR</sequence>